<dbReference type="Gene3D" id="2.30.30.140">
    <property type="match status" value="1"/>
</dbReference>
<reference evidence="3" key="1">
    <citation type="submission" date="2022-01" db="EMBL/GenBank/DDBJ databases">
        <authorList>
            <person name="King R."/>
        </authorList>
    </citation>
    <scope>NUCLEOTIDE SEQUENCE</scope>
</reference>
<dbReference type="Pfam" id="PF00567">
    <property type="entry name" value="TUDOR"/>
    <property type="match status" value="2"/>
</dbReference>
<dbReference type="SUPFAM" id="SSF63748">
    <property type="entry name" value="Tudor/PWWP/MBT"/>
    <property type="match status" value="2"/>
</dbReference>
<sequence>MTSVKDFRVFLRSLINSSRRKTGNASEVTVNDIKKDLLFHENINVDKFVDENGHRDLLDLIDEWEEFTIHYGKNEPTIRVKCGDHISEMNKFSKLKRGSINTKAKEIISSKRLEVFFGPDHYDLSPKSSIDSLFNEHNSHESQSSKELAPLNLDDDSDEFQYLNMISNSNSKKSTNKSEEMRQKDPISQETLTNESKEVPNNRNDEMLTKLEPLQPLIPTTSKAVSINPVTPSQVLLTLRQKLNIKNINSPKMPFKLVKTIDHMIPSCKALDTKTGNIIKIAILDVVNPHRFWFAEYNEYKALLELMKNMKEFYTANQDSLRINVQDLQRGLYVAALFDGIWHRGMIVKKDENFARISYVDFGTADDIRHIDLCYLKQDFLNLPSVARRGVLAFVQPKLKFEWSEGARSFFQNSIKNKKIEIKIFKHNSQDNSYFLGIKYKNEQKIVELLTNSMISNNYAQQDLTFLDNETFSKDSYGFQEYEEGILLDIKSQIPSIIEPFDSWMPFDSSKTSIQVIKDINPSTPNTPSTNNSKRKRSTNKAFNTPVKVDRSVNALIPNIQEVKRNLTGDFDNVAEQAEKKAETTKDVIEVRQQFSQTIVQDNRNLPETNVSSSLFIPKNIIKECHSIIFKQSFEKLTIGKQIEILIHAFYDASCFFFYIKNEMPVIKKFLDDVNASCKKCLKDEELVLNKEVAIFSDNKYVRGLISSKIENAYQVFLIDFGVFIQRNTGEIYGLQKEYIKRKPCIYKGCTSDAFIIKDLAQTFNVAKILGIRGENTVDLTIKSLSI</sequence>
<feature type="compositionally biased region" description="Basic and acidic residues" evidence="1">
    <location>
        <begin position="176"/>
        <end position="187"/>
    </location>
</feature>
<evidence type="ECO:0000259" key="2">
    <source>
        <dbReference type="SMART" id="SM00333"/>
    </source>
</evidence>
<feature type="domain" description="Tudor" evidence="2">
    <location>
        <begin position="685"/>
        <end position="740"/>
    </location>
</feature>
<organism evidence="3 4">
    <name type="scientific">Chironomus riparius</name>
    <dbReference type="NCBI Taxonomy" id="315576"/>
    <lineage>
        <taxon>Eukaryota</taxon>
        <taxon>Metazoa</taxon>
        <taxon>Ecdysozoa</taxon>
        <taxon>Arthropoda</taxon>
        <taxon>Hexapoda</taxon>
        <taxon>Insecta</taxon>
        <taxon>Pterygota</taxon>
        <taxon>Neoptera</taxon>
        <taxon>Endopterygota</taxon>
        <taxon>Diptera</taxon>
        <taxon>Nematocera</taxon>
        <taxon>Chironomoidea</taxon>
        <taxon>Chironomidae</taxon>
        <taxon>Chironominae</taxon>
        <taxon>Chironomus</taxon>
    </lineage>
</organism>
<name>A0A9N9WSP1_9DIPT</name>
<dbReference type="SMART" id="SM00333">
    <property type="entry name" value="TUDOR"/>
    <property type="match status" value="2"/>
</dbReference>
<feature type="region of interest" description="Disordered" evidence="1">
    <location>
        <begin position="517"/>
        <end position="544"/>
    </location>
</feature>
<dbReference type="GO" id="GO:0005737">
    <property type="term" value="C:cytoplasm"/>
    <property type="evidence" value="ECO:0007669"/>
    <property type="project" value="UniProtKB-ARBA"/>
</dbReference>
<protein>
    <recommendedName>
        <fullName evidence="2">Tudor domain-containing protein</fullName>
    </recommendedName>
</protein>
<accession>A0A9N9WSP1</accession>
<dbReference type="InterPro" id="IPR002999">
    <property type="entry name" value="Tudor"/>
</dbReference>
<keyword evidence="4" id="KW-1185">Reference proteome</keyword>
<evidence type="ECO:0000313" key="4">
    <source>
        <dbReference type="Proteomes" id="UP001153620"/>
    </source>
</evidence>
<reference evidence="3" key="2">
    <citation type="submission" date="2022-10" db="EMBL/GenBank/DDBJ databases">
        <authorList>
            <consortium name="ENA_rothamsted_submissions"/>
            <consortium name="culmorum"/>
            <person name="King R."/>
        </authorList>
    </citation>
    <scope>NUCLEOTIDE SEQUENCE</scope>
</reference>
<evidence type="ECO:0000313" key="3">
    <source>
        <dbReference type="EMBL" id="CAG9803750.1"/>
    </source>
</evidence>
<feature type="compositionally biased region" description="Low complexity" evidence="1">
    <location>
        <begin position="521"/>
        <end position="532"/>
    </location>
</feature>
<dbReference type="PANTHER" id="PTHR16442:SF1">
    <property type="entry name" value="RING FINGER PROTEIN 17"/>
    <property type="match status" value="1"/>
</dbReference>
<dbReference type="EMBL" id="OU895878">
    <property type="protein sequence ID" value="CAG9803750.1"/>
    <property type="molecule type" value="Genomic_DNA"/>
</dbReference>
<dbReference type="OrthoDB" id="341421at2759"/>
<gene>
    <name evidence="3" type="ORF">CHIRRI_LOCUS6646</name>
</gene>
<dbReference type="PANTHER" id="PTHR16442">
    <property type="entry name" value="RING FINGER PROTEIN 17"/>
    <property type="match status" value="1"/>
</dbReference>
<dbReference type="Gene3D" id="2.40.50.90">
    <property type="match status" value="1"/>
</dbReference>
<feature type="region of interest" description="Disordered" evidence="1">
    <location>
        <begin position="166"/>
        <end position="201"/>
    </location>
</feature>
<evidence type="ECO:0000256" key="1">
    <source>
        <dbReference type="SAM" id="MobiDB-lite"/>
    </source>
</evidence>
<dbReference type="Proteomes" id="UP001153620">
    <property type="component" value="Chromosome 2"/>
</dbReference>
<feature type="domain" description="Tudor" evidence="2">
    <location>
        <begin position="326"/>
        <end position="381"/>
    </location>
</feature>
<proteinExistence type="predicted"/>
<dbReference type="AlphaFoldDB" id="A0A9N9WSP1"/>
<dbReference type="InterPro" id="IPR035437">
    <property type="entry name" value="SNase_OB-fold_sf"/>
</dbReference>